<keyword evidence="3" id="KW-1185">Reference proteome</keyword>
<dbReference type="HOGENOM" id="CLU_2677820_0_0_1"/>
<gene>
    <name evidence="2" type="ORF">PAXRUDRAFT_168646</name>
</gene>
<reference evidence="3" key="2">
    <citation type="submission" date="2015-01" db="EMBL/GenBank/DDBJ databases">
        <title>Evolutionary Origins and Diversification of the Mycorrhizal Mutualists.</title>
        <authorList>
            <consortium name="DOE Joint Genome Institute"/>
            <consortium name="Mycorrhizal Genomics Consortium"/>
            <person name="Kohler A."/>
            <person name="Kuo A."/>
            <person name="Nagy L.G."/>
            <person name="Floudas D."/>
            <person name="Copeland A."/>
            <person name="Barry K.W."/>
            <person name="Cichocki N."/>
            <person name="Veneault-Fourrey C."/>
            <person name="LaButti K."/>
            <person name="Lindquist E.A."/>
            <person name="Lipzen A."/>
            <person name="Lundell T."/>
            <person name="Morin E."/>
            <person name="Murat C."/>
            <person name="Riley R."/>
            <person name="Ohm R."/>
            <person name="Sun H."/>
            <person name="Tunlid A."/>
            <person name="Henrissat B."/>
            <person name="Grigoriev I.V."/>
            <person name="Hibbett D.S."/>
            <person name="Martin F."/>
        </authorList>
    </citation>
    <scope>NUCLEOTIDE SEQUENCE [LARGE SCALE GENOMIC DNA]</scope>
    <source>
        <strain evidence="3">Ve08.2h10</strain>
    </source>
</reference>
<feature type="compositionally biased region" description="Basic and acidic residues" evidence="1">
    <location>
        <begin position="1"/>
        <end position="18"/>
    </location>
</feature>
<name>A0A0D0CNI4_9AGAM</name>
<protein>
    <submittedName>
        <fullName evidence="2">Uncharacterized protein</fullName>
    </submittedName>
</protein>
<accession>A0A0D0CNI4</accession>
<dbReference type="EMBL" id="KN827272">
    <property type="protein sequence ID" value="KIK76833.1"/>
    <property type="molecule type" value="Genomic_DNA"/>
</dbReference>
<evidence type="ECO:0000256" key="1">
    <source>
        <dbReference type="SAM" id="MobiDB-lite"/>
    </source>
</evidence>
<evidence type="ECO:0000313" key="3">
    <source>
        <dbReference type="Proteomes" id="UP000054538"/>
    </source>
</evidence>
<organism evidence="2 3">
    <name type="scientific">Paxillus rubicundulus Ve08.2h10</name>
    <dbReference type="NCBI Taxonomy" id="930991"/>
    <lineage>
        <taxon>Eukaryota</taxon>
        <taxon>Fungi</taxon>
        <taxon>Dikarya</taxon>
        <taxon>Basidiomycota</taxon>
        <taxon>Agaricomycotina</taxon>
        <taxon>Agaricomycetes</taxon>
        <taxon>Agaricomycetidae</taxon>
        <taxon>Boletales</taxon>
        <taxon>Paxilineae</taxon>
        <taxon>Paxillaceae</taxon>
        <taxon>Paxillus</taxon>
    </lineage>
</organism>
<evidence type="ECO:0000313" key="2">
    <source>
        <dbReference type="EMBL" id="KIK76833.1"/>
    </source>
</evidence>
<dbReference type="Proteomes" id="UP000054538">
    <property type="component" value="Unassembled WGS sequence"/>
</dbReference>
<sequence>GERHMESSRYKTMGEVKPPDNNNIEEDKTKPPRDPVGMTDSDDHHPNVPTEPPNEEGAQGGNSKLMVELLGVYPC</sequence>
<proteinExistence type="predicted"/>
<dbReference type="AlphaFoldDB" id="A0A0D0CNI4"/>
<reference evidence="2 3" key="1">
    <citation type="submission" date="2014-04" db="EMBL/GenBank/DDBJ databases">
        <authorList>
            <consortium name="DOE Joint Genome Institute"/>
            <person name="Kuo A."/>
            <person name="Kohler A."/>
            <person name="Jargeat P."/>
            <person name="Nagy L.G."/>
            <person name="Floudas D."/>
            <person name="Copeland A."/>
            <person name="Barry K.W."/>
            <person name="Cichocki N."/>
            <person name="Veneault-Fourrey C."/>
            <person name="LaButti K."/>
            <person name="Lindquist E.A."/>
            <person name="Lipzen A."/>
            <person name="Lundell T."/>
            <person name="Morin E."/>
            <person name="Murat C."/>
            <person name="Sun H."/>
            <person name="Tunlid A."/>
            <person name="Henrissat B."/>
            <person name="Grigoriev I.V."/>
            <person name="Hibbett D.S."/>
            <person name="Martin F."/>
            <person name="Nordberg H.P."/>
            <person name="Cantor M.N."/>
            <person name="Hua S.X."/>
        </authorList>
    </citation>
    <scope>NUCLEOTIDE SEQUENCE [LARGE SCALE GENOMIC DNA]</scope>
    <source>
        <strain evidence="2 3">Ve08.2h10</strain>
    </source>
</reference>
<dbReference type="InParanoid" id="A0A0D0CNI4"/>
<feature type="region of interest" description="Disordered" evidence="1">
    <location>
        <begin position="1"/>
        <end position="65"/>
    </location>
</feature>
<feature type="non-terminal residue" evidence="2">
    <location>
        <position position="1"/>
    </location>
</feature>